<name>A0ABU1V441_9GAMM</name>
<dbReference type="RefSeq" id="WP_310076202.1">
    <property type="nucleotide sequence ID" value="NZ_JAVDVX010000011.1"/>
</dbReference>
<evidence type="ECO:0000313" key="3">
    <source>
        <dbReference type="Proteomes" id="UP001253595"/>
    </source>
</evidence>
<gene>
    <name evidence="2" type="ORF">J2X05_004196</name>
</gene>
<dbReference type="Gene3D" id="1.10.443.10">
    <property type="entry name" value="Intergrase catalytic core"/>
    <property type="match status" value="1"/>
</dbReference>
<organism evidence="2 3">
    <name type="scientific">Cellvibrio fibrivorans</name>
    <dbReference type="NCBI Taxonomy" id="126350"/>
    <lineage>
        <taxon>Bacteria</taxon>
        <taxon>Pseudomonadati</taxon>
        <taxon>Pseudomonadota</taxon>
        <taxon>Gammaproteobacteria</taxon>
        <taxon>Cellvibrionales</taxon>
        <taxon>Cellvibrionaceae</taxon>
        <taxon>Cellvibrio</taxon>
    </lineage>
</organism>
<dbReference type="SUPFAM" id="SSF56349">
    <property type="entry name" value="DNA breaking-rejoining enzymes"/>
    <property type="match status" value="1"/>
</dbReference>
<keyword evidence="1" id="KW-0233">DNA recombination</keyword>
<evidence type="ECO:0000256" key="1">
    <source>
        <dbReference type="ARBA" id="ARBA00023172"/>
    </source>
</evidence>
<comment type="caution">
    <text evidence="2">The sequence shown here is derived from an EMBL/GenBank/DDBJ whole genome shotgun (WGS) entry which is preliminary data.</text>
</comment>
<dbReference type="Proteomes" id="UP001253595">
    <property type="component" value="Unassembled WGS sequence"/>
</dbReference>
<evidence type="ECO:0008006" key="4">
    <source>
        <dbReference type="Google" id="ProtNLM"/>
    </source>
</evidence>
<evidence type="ECO:0000313" key="2">
    <source>
        <dbReference type="EMBL" id="MDR7092155.1"/>
    </source>
</evidence>
<reference evidence="2 3" key="1">
    <citation type="submission" date="2023-07" db="EMBL/GenBank/DDBJ databases">
        <title>Sorghum-associated microbial communities from plants grown in Nebraska, USA.</title>
        <authorList>
            <person name="Schachtman D."/>
        </authorList>
    </citation>
    <scope>NUCLEOTIDE SEQUENCE [LARGE SCALE GENOMIC DNA]</scope>
    <source>
        <strain evidence="2 3">BE190</strain>
    </source>
</reference>
<accession>A0ABU1V441</accession>
<dbReference type="EMBL" id="JAVDVX010000011">
    <property type="protein sequence ID" value="MDR7092155.1"/>
    <property type="molecule type" value="Genomic_DNA"/>
</dbReference>
<keyword evidence="3" id="KW-1185">Reference proteome</keyword>
<dbReference type="InterPro" id="IPR013762">
    <property type="entry name" value="Integrase-like_cat_sf"/>
</dbReference>
<dbReference type="InterPro" id="IPR011010">
    <property type="entry name" value="DNA_brk_join_enz"/>
</dbReference>
<protein>
    <recommendedName>
        <fullName evidence="4">Phage integrase family protein</fullName>
    </recommendedName>
</protein>
<sequence>MFTSSIDKHLLKEPWNKGKLIGQKAPLKVSDVWAIRVRLQISHRIRELAMFNLAIDSKLRACDLVKLKVRDISHGTQLLHRATVMQQKTHQPVQFEITPLTEAHMGKNNWDSMFIAGLLRQEVLVWLFDRFNQQGRVEDAPLCPQ</sequence>
<proteinExistence type="predicted"/>